<proteinExistence type="predicted"/>
<accession>A0A3B0XUW3</accession>
<evidence type="ECO:0000313" key="1">
    <source>
        <dbReference type="EMBL" id="VAW60116.1"/>
    </source>
</evidence>
<gene>
    <name evidence="1" type="ORF">MNBD_GAMMA11-1016</name>
</gene>
<sequence>MINMLYLPFQLVEPTELTTPKGPNVKHARQETLNLKGNIITLKLPRHNPLNPGYDDPVNLKGVIDIDSAKIYLEEHSVGAWRKSVISHRSWRFNGPMFTVKLGDVNYSMVVYNCRYAHGESLFNPEQFEQELCNLLTNGSFVRQNGGMQKKKKNLPFYI</sequence>
<name>A0A3B0XUW3_9ZZZZ</name>
<dbReference type="AlphaFoldDB" id="A0A3B0XUW3"/>
<protein>
    <submittedName>
        <fullName evidence="1">Uncharacterized protein</fullName>
    </submittedName>
</protein>
<dbReference type="EMBL" id="UOFG01000109">
    <property type="protein sequence ID" value="VAW60116.1"/>
    <property type="molecule type" value="Genomic_DNA"/>
</dbReference>
<organism evidence="1">
    <name type="scientific">hydrothermal vent metagenome</name>
    <dbReference type="NCBI Taxonomy" id="652676"/>
    <lineage>
        <taxon>unclassified sequences</taxon>
        <taxon>metagenomes</taxon>
        <taxon>ecological metagenomes</taxon>
    </lineage>
</organism>
<reference evidence="1" key="1">
    <citation type="submission" date="2018-06" db="EMBL/GenBank/DDBJ databases">
        <authorList>
            <person name="Zhirakovskaya E."/>
        </authorList>
    </citation>
    <scope>NUCLEOTIDE SEQUENCE</scope>
</reference>